<proteinExistence type="predicted"/>
<organism evidence="3 4">
    <name type="scientific">Oculimacula yallundae</name>
    <dbReference type="NCBI Taxonomy" id="86028"/>
    <lineage>
        <taxon>Eukaryota</taxon>
        <taxon>Fungi</taxon>
        <taxon>Dikarya</taxon>
        <taxon>Ascomycota</taxon>
        <taxon>Pezizomycotina</taxon>
        <taxon>Leotiomycetes</taxon>
        <taxon>Helotiales</taxon>
        <taxon>Ploettnerulaceae</taxon>
        <taxon>Oculimacula</taxon>
    </lineage>
</organism>
<accession>A0ABR4CMF4</accession>
<evidence type="ECO:0000256" key="2">
    <source>
        <dbReference type="SAM" id="Phobius"/>
    </source>
</evidence>
<dbReference type="Proteomes" id="UP001595075">
    <property type="component" value="Unassembled WGS sequence"/>
</dbReference>
<name>A0ABR4CMF4_9HELO</name>
<evidence type="ECO:0000313" key="3">
    <source>
        <dbReference type="EMBL" id="KAL2071135.1"/>
    </source>
</evidence>
<evidence type="ECO:0000256" key="1">
    <source>
        <dbReference type="SAM" id="MobiDB-lite"/>
    </source>
</evidence>
<evidence type="ECO:0008006" key="5">
    <source>
        <dbReference type="Google" id="ProtNLM"/>
    </source>
</evidence>
<feature type="transmembrane region" description="Helical" evidence="2">
    <location>
        <begin position="51"/>
        <end position="78"/>
    </location>
</feature>
<reference evidence="3 4" key="1">
    <citation type="journal article" date="2024" name="Commun. Biol.">
        <title>Comparative genomic analysis of thermophilic fungi reveals convergent evolutionary adaptations and gene losses.</title>
        <authorList>
            <person name="Steindorff A.S."/>
            <person name="Aguilar-Pontes M.V."/>
            <person name="Robinson A.J."/>
            <person name="Andreopoulos B."/>
            <person name="LaButti K."/>
            <person name="Kuo A."/>
            <person name="Mondo S."/>
            <person name="Riley R."/>
            <person name="Otillar R."/>
            <person name="Haridas S."/>
            <person name="Lipzen A."/>
            <person name="Grimwood J."/>
            <person name="Schmutz J."/>
            <person name="Clum A."/>
            <person name="Reid I.D."/>
            <person name="Moisan M.C."/>
            <person name="Butler G."/>
            <person name="Nguyen T.T.M."/>
            <person name="Dewar K."/>
            <person name="Conant G."/>
            <person name="Drula E."/>
            <person name="Henrissat B."/>
            <person name="Hansel C."/>
            <person name="Singer S."/>
            <person name="Hutchinson M.I."/>
            <person name="de Vries R.P."/>
            <person name="Natvig D.O."/>
            <person name="Powell A.J."/>
            <person name="Tsang A."/>
            <person name="Grigoriev I.V."/>
        </authorList>
    </citation>
    <scope>NUCLEOTIDE SEQUENCE [LARGE SCALE GENOMIC DNA]</scope>
    <source>
        <strain evidence="3 4">CBS 494.80</strain>
    </source>
</reference>
<comment type="caution">
    <text evidence="3">The sequence shown here is derived from an EMBL/GenBank/DDBJ whole genome shotgun (WGS) entry which is preliminary data.</text>
</comment>
<sequence>MALKRNIRGGLPSPYPRFLFHGLRSAQLLSSLVVSGVMGYFMYYLRAEDIAIPWTFILLLTVSVTTIIALFVTIILYNFTYLSPRFNWRLNALISIFWALGFGLLSWSINNSRVLAKTCSKQAWGGDAAAGVCRDYKALWAMTLCGMISTYAALGLDIRIEWRTNIQGIYAIPEDDKDAQKMNDLKSMRVKSAGYEVPKEQSDTIDAGGVEQEPDIGYHNRYGVVEENHGPSGRNVK</sequence>
<feature type="region of interest" description="Disordered" evidence="1">
    <location>
        <begin position="194"/>
        <end position="237"/>
    </location>
</feature>
<keyword evidence="2" id="KW-0812">Transmembrane</keyword>
<evidence type="ECO:0000313" key="4">
    <source>
        <dbReference type="Proteomes" id="UP001595075"/>
    </source>
</evidence>
<feature type="transmembrane region" description="Helical" evidence="2">
    <location>
        <begin position="90"/>
        <end position="109"/>
    </location>
</feature>
<keyword evidence="2" id="KW-1133">Transmembrane helix</keyword>
<feature type="transmembrane region" description="Helical" evidence="2">
    <location>
        <begin position="138"/>
        <end position="156"/>
    </location>
</feature>
<gene>
    <name evidence="3" type="ORF">VTL71DRAFT_12370</name>
</gene>
<keyword evidence="2" id="KW-0472">Membrane</keyword>
<protein>
    <recommendedName>
        <fullName evidence="5">MARVEL domain-containing protein</fullName>
    </recommendedName>
</protein>
<keyword evidence="4" id="KW-1185">Reference proteome</keyword>
<dbReference type="EMBL" id="JAZHXI010000005">
    <property type="protein sequence ID" value="KAL2071135.1"/>
    <property type="molecule type" value="Genomic_DNA"/>
</dbReference>
<feature type="transmembrane region" description="Helical" evidence="2">
    <location>
        <begin position="26"/>
        <end position="45"/>
    </location>
</feature>